<keyword evidence="14" id="KW-0636">Prenylation</keyword>
<dbReference type="PANTHER" id="PTHR10156:SF0">
    <property type="entry name" value="2',3'-CYCLIC-NUCLEOTIDE 3'-PHOSPHODIESTERASE"/>
    <property type="match status" value="1"/>
</dbReference>
<proteinExistence type="inferred from homology"/>
<keyword evidence="12" id="KW-0472">Membrane</keyword>
<evidence type="ECO:0000256" key="2">
    <source>
        <dbReference type="ARBA" id="ARBA00004223"/>
    </source>
</evidence>
<dbReference type="Gene3D" id="3.90.1740.10">
    <property type="entry name" value="2',3'-cyclic nucleotide 3'-phosphodiesterase superfamily"/>
    <property type="match status" value="1"/>
</dbReference>
<evidence type="ECO:0000256" key="9">
    <source>
        <dbReference type="ARBA" id="ARBA00022553"/>
    </source>
</evidence>
<evidence type="ECO:0000256" key="6">
    <source>
        <dbReference type="ARBA" id="ARBA00012317"/>
    </source>
</evidence>
<dbReference type="Pfam" id="PF05881">
    <property type="entry name" value="CNPase"/>
    <property type="match status" value="2"/>
</dbReference>
<evidence type="ECO:0000256" key="14">
    <source>
        <dbReference type="ARBA" id="ARBA00023289"/>
    </source>
</evidence>
<dbReference type="AlphaFoldDB" id="A0A7R8X6V3"/>
<dbReference type="GO" id="GO:0003723">
    <property type="term" value="F:RNA binding"/>
    <property type="evidence" value="ECO:0007669"/>
    <property type="project" value="UniProtKB-KW"/>
</dbReference>
<evidence type="ECO:0000256" key="8">
    <source>
        <dbReference type="ARBA" id="ARBA00022481"/>
    </source>
</evidence>
<dbReference type="EMBL" id="CAJPEV010000178">
    <property type="protein sequence ID" value="CAG0881872.1"/>
    <property type="molecule type" value="Genomic_DNA"/>
</dbReference>
<evidence type="ECO:0000256" key="3">
    <source>
        <dbReference type="ARBA" id="ARBA00004635"/>
    </source>
</evidence>
<evidence type="ECO:0000256" key="11">
    <source>
        <dbReference type="ARBA" id="ARBA00022884"/>
    </source>
</evidence>
<organism evidence="17">
    <name type="scientific">Darwinula stevensoni</name>
    <dbReference type="NCBI Taxonomy" id="69355"/>
    <lineage>
        <taxon>Eukaryota</taxon>
        <taxon>Metazoa</taxon>
        <taxon>Ecdysozoa</taxon>
        <taxon>Arthropoda</taxon>
        <taxon>Crustacea</taxon>
        <taxon>Oligostraca</taxon>
        <taxon>Ostracoda</taxon>
        <taxon>Podocopa</taxon>
        <taxon>Podocopida</taxon>
        <taxon>Darwinulocopina</taxon>
        <taxon>Darwinuloidea</taxon>
        <taxon>Darwinulidae</taxon>
        <taxon>Darwinula</taxon>
    </lineage>
</organism>
<keyword evidence="10" id="KW-0378">Hydrolase</keyword>
<sequence length="457" mass="52208">MGAKVSRVTPERTSVDQGHLIEASPNVPSSKVALPENQAQTLPLPADLTLDFPFFKDPLTVEYFQDSKVILIMRGLPGSGKSHLTKVITQLYPHATICSADDYYSLTGMYEFDPSRLKDAHAYSQAKADQECNKGTSVVIIDNTNVTRWEMIPYVKMGNAYKYVVLLIEPKTPWFKDAEELARRNTHNVSVDLLKRRLHAWQKMSPLYYGWFLNEADTWLLKRVGDAWLERCLEVSDFLEDFMGWSGLECPEDMMKYYQRMEPELLHCTAMFSGRGKVPGSREYERKSEVENALGQAFHLHMIGFFITSRSFGIRVKLTEDQLNVWAQNDFEEEIPALPTRSKHTRRNSDQNPVVLEPRASLISVQQSQEVMAHRMRPLKSEGRRAHITLAFKPGERPMCTGFDAMKVAEFEGRDSQTDLCKVYQVPGGILCSYGKGIWVIYPEIQYVAISLFAGFY</sequence>
<dbReference type="Pfam" id="PF13671">
    <property type="entry name" value="AAA_33"/>
    <property type="match status" value="1"/>
</dbReference>
<reference evidence="17" key="1">
    <citation type="submission" date="2020-11" db="EMBL/GenBank/DDBJ databases">
        <authorList>
            <person name="Tran Van P."/>
        </authorList>
    </citation>
    <scope>NUCLEOTIDE SEQUENCE</scope>
</reference>
<dbReference type="PANTHER" id="PTHR10156">
    <property type="entry name" value="2',3'-CYCLIC-NUCLEOTIDE 3'-PHOSPHODIESTERASE"/>
    <property type="match status" value="1"/>
</dbReference>
<dbReference type="SUPFAM" id="SSF55144">
    <property type="entry name" value="LigT-like"/>
    <property type="match status" value="1"/>
</dbReference>
<name>A0A7R8X6V3_9CRUS</name>
<evidence type="ECO:0000256" key="1">
    <source>
        <dbReference type="ARBA" id="ARBA00000610"/>
    </source>
</evidence>
<keyword evidence="13" id="KW-0449">Lipoprotein</keyword>
<evidence type="ECO:0000313" key="17">
    <source>
        <dbReference type="EMBL" id="CAD7241792.1"/>
    </source>
</evidence>
<evidence type="ECO:0000256" key="7">
    <source>
        <dbReference type="ARBA" id="ARBA00014478"/>
    </source>
</evidence>
<dbReference type="Proteomes" id="UP000677054">
    <property type="component" value="Unassembled WGS sequence"/>
</dbReference>
<evidence type="ECO:0000256" key="12">
    <source>
        <dbReference type="ARBA" id="ARBA00023136"/>
    </source>
</evidence>
<comment type="similarity">
    <text evidence="4">Belongs to the 2H phosphoesterase superfamily. CNPase family.</text>
</comment>
<comment type="subcellular location">
    <subcellularLocation>
        <location evidence="2">Melanosome</location>
    </subcellularLocation>
    <subcellularLocation>
        <location evidence="3">Membrane</location>
        <topology evidence="3">Lipid-anchor</topology>
    </subcellularLocation>
</comment>
<dbReference type="GO" id="GO:0009214">
    <property type="term" value="P:cyclic nucleotide catabolic process"/>
    <property type="evidence" value="ECO:0007669"/>
    <property type="project" value="InterPro"/>
</dbReference>
<dbReference type="GO" id="GO:0016020">
    <property type="term" value="C:membrane"/>
    <property type="evidence" value="ECO:0007669"/>
    <property type="project" value="UniProtKB-SubCell"/>
</dbReference>
<evidence type="ECO:0000259" key="16">
    <source>
        <dbReference type="Pfam" id="PF05881"/>
    </source>
</evidence>
<dbReference type="SUPFAM" id="SSF52540">
    <property type="entry name" value="P-loop containing nucleoside triphosphate hydrolases"/>
    <property type="match status" value="1"/>
</dbReference>
<dbReference type="OrthoDB" id="3231855at2759"/>
<dbReference type="InterPro" id="IPR009097">
    <property type="entry name" value="Cyclic_Pdiesterase"/>
</dbReference>
<evidence type="ECO:0000256" key="10">
    <source>
        <dbReference type="ARBA" id="ARBA00022801"/>
    </source>
</evidence>
<comment type="function">
    <text evidence="15">Catalyzes the formation of 2'-nucleotide products from 2',3'-cyclic substrates. May participate in RNA metabolism in the myelinating cell, CNP is the third most abundant protein in central nervous system myelin.</text>
</comment>
<keyword evidence="11" id="KW-0694">RNA-binding</keyword>
<dbReference type="InterPro" id="IPR008431">
    <property type="entry name" value="CNPase"/>
</dbReference>
<keyword evidence="8" id="KW-0488">Methylation</keyword>
<gene>
    <name evidence="17" type="ORF">DSTB1V02_LOCUS1772</name>
</gene>
<comment type="subunit">
    <text evidence="5">Exists as monomers and homodimers.</text>
</comment>
<comment type="catalytic activity">
    <reaction evidence="1">
        <text>a nucleoside 2',3'-cyclic phosphate + H2O = a nucleoside 2'-phosphate + H(+)</text>
        <dbReference type="Rhea" id="RHEA:14489"/>
        <dbReference type="ChEBI" id="CHEBI:15377"/>
        <dbReference type="ChEBI" id="CHEBI:15378"/>
        <dbReference type="ChEBI" id="CHEBI:66954"/>
        <dbReference type="ChEBI" id="CHEBI:78552"/>
        <dbReference type="EC" id="3.1.4.37"/>
    </reaction>
</comment>
<dbReference type="EMBL" id="LR899695">
    <property type="protein sequence ID" value="CAD7241792.1"/>
    <property type="molecule type" value="Genomic_DNA"/>
</dbReference>
<protein>
    <recommendedName>
        <fullName evidence="7">2',3'-cyclic-nucleotide 3'-phosphodiesterase</fullName>
        <ecNumber evidence="6">3.1.4.37</ecNumber>
    </recommendedName>
</protein>
<feature type="domain" description="Cyclic nucleotide phosphodiesterase catalytic" evidence="16">
    <location>
        <begin position="382"/>
        <end position="457"/>
    </location>
</feature>
<keyword evidence="18" id="KW-1185">Reference proteome</keyword>
<evidence type="ECO:0000256" key="4">
    <source>
        <dbReference type="ARBA" id="ARBA00008662"/>
    </source>
</evidence>
<evidence type="ECO:0000256" key="15">
    <source>
        <dbReference type="ARBA" id="ARBA00045937"/>
    </source>
</evidence>
<keyword evidence="9" id="KW-0597">Phosphoprotein</keyword>
<dbReference type="InterPro" id="IPR027417">
    <property type="entry name" value="P-loop_NTPase"/>
</dbReference>
<evidence type="ECO:0000256" key="5">
    <source>
        <dbReference type="ARBA" id="ARBA00011781"/>
    </source>
</evidence>
<feature type="domain" description="Cyclic nucleotide phosphodiesterase catalytic" evidence="16">
    <location>
        <begin position="206"/>
        <end position="329"/>
    </location>
</feature>
<dbReference type="EC" id="3.1.4.37" evidence="6"/>
<dbReference type="InterPro" id="IPR047325">
    <property type="entry name" value="CNPase_cat"/>
</dbReference>
<dbReference type="GO" id="GO:0005737">
    <property type="term" value="C:cytoplasm"/>
    <property type="evidence" value="ECO:0007669"/>
    <property type="project" value="TreeGrafter"/>
</dbReference>
<accession>A0A7R8X6V3</accession>
<evidence type="ECO:0000313" key="18">
    <source>
        <dbReference type="Proteomes" id="UP000677054"/>
    </source>
</evidence>
<evidence type="ECO:0000256" key="13">
    <source>
        <dbReference type="ARBA" id="ARBA00023288"/>
    </source>
</evidence>
<dbReference type="Gene3D" id="3.40.50.300">
    <property type="entry name" value="P-loop containing nucleotide triphosphate hydrolases"/>
    <property type="match status" value="1"/>
</dbReference>
<dbReference type="GO" id="GO:0004113">
    <property type="term" value="F:2',3'-cyclic-nucleotide 3'-phosphodiesterase activity"/>
    <property type="evidence" value="ECO:0007669"/>
    <property type="project" value="UniProtKB-EC"/>
</dbReference>